<dbReference type="CDD" id="cd03219">
    <property type="entry name" value="ABC_Mj1267_LivG_branched"/>
    <property type="match status" value="1"/>
</dbReference>
<dbReference type="GO" id="GO:0005524">
    <property type="term" value="F:ATP binding"/>
    <property type="evidence" value="ECO:0007669"/>
    <property type="project" value="UniProtKB-KW"/>
</dbReference>
<proteinExistence type="predicted"/>
<dbReference type="EMBL" id="FWFZ01000070">
    <property type="protein sequence ID" value="SLN77927.1"/>
    <property type="molecule type" value="Genomic_DNA"/>
</dbReference>
<evidence type="ECO:0000256" key="3">
    <source>
        <dbReference type="ARBA" id="ARBA00022840"/>
    </source>
</evidence>
<dbReference type="InterPro" id="IPR051120">
    <property type="entry name" value="ABC_AA/LPS_Transport"/>
</dbReference>
<sequence length="244" mass="26265">MSLLEVRNVSKSFDSLKAVDDCSFSVEEGTITALIGPNGAGKTTMFNIINGLHRADRGEIRFNGKNIEKLQPHQITRVGLSRTFQLSRQLSDLTVLENIVVQSPVRGVGGLIRSAILGPEREKAMALLEFVGIATLANLPAARLSYGQKKLMDIAAGMMADPKILLLDEPAGGINPALLDVIIDRIEKLRAQGVTIFIVEHNMDVVMSICDPVIVMAYGKVLASGSPAEVQKNDEVLDAYLGVG</sequence>
<dbReference type="GO" id="GO:0016887">
    <property type="term" value="F:ATP hydrolysis activity"/>
    <property type="evidence" value="ECO:0007669"/>
    <property type="project" value="InterPro"/>
</dbReference>
<dbReference type="Proteomes" id="UP000193900">
    <property type="component" value="Unassembled WGS sequence"/>
</dbReference>
<dbReference type="InterPro" id="IPR017871">
    <property type="entry name" value="ABC_transporter-like_CS"/>
</dbReference>
<keyword evidence="3 5" id="KW-0067">ATP-binding</keyword>
<keyword evidence="5" id="KW-0378">Hydrolase</keyword>
<feature type="domain" description="ABC transporter" evidence="4">
    <location>
        <begin position="4"/>
        <end position="243"/>
    </location>
</feature>
<reference evidence="5 6" key="1">
    <citation type="submission" date="2017-03" db="EMBL/GenBank/DDBJ databases">
        <authorList>
            <person name="Afonso C.L."/>
            <person name="Miller P.J."/>
            <person name="Scott M.A."/>
            <person name="Spackman E."/>
            <person name="Goraichik I."/>
            <person name="Dimitrov K.M."/>
            <person name="Suarez D.L."/>
            <person name="Swayne D.E."/>
        </authorList>
    </citation>
    <scope>NUCLEOTIDE SEQUENCE [LARGE SCALE GENOMIC DNA]</scope>
    <source>
        <strain evidence="5 6">CECT 7023</strain>
    </source>
</reference>
<keyword evidence="6" id="KW-1185">Reference proteome</keyword>
<gene>
    <name evidence="5" type="primary">lptB_8</name>
    <name evidence="5" type="ORF">ROA7023_04577</name>
</gene>
<dbReference type="RefSeq" id="WP_200812584.1">
    <property type="nucleotide sequence ID" value="NZ_FWFZ01000070.1"/>
</dbReference>
<dbReference type="InterPro" id="IPR003593">
    <property type="entry name" value="AAA+_ATPase"/>
</dbReference>
<dbReference type="PROSITE" id="PS50893">
    <property type="entry name" value="ABC_TRANSPORTER_2"/>
    <property type="match status" value="1"/>
</dbReference>
<dbReference type="InterPro" id="IPR032823">
    <property type="entry name" value="BCA_ABC_TP_C"/>
</dbReference>
<dbReference type="FunFam" id="3.40.50.300:FF:000421">
    <property type="entry name" value="Branched-chain amino acid ABC transporter ATP-binding protein"/>
    <property type="match status" value="1"/>
</dbReference>
<evidence type="ECO:0000313" key="6">
    <source>
        <dbReference type="Proteomes" id="UP000193900"/>
    </source>
</evidence>
<organism evidence="5 6">
    <name type="scientific">Roseisalinus antarcticus</name>
    <dbReference type="NCBI Taxonomy" id="254357"/>
    <lineage>
        <taxon>Bacteria</taxon>
        <taxon>Pseudomonadati</taxon>
        <taxon>Pseudomonadota</taxon>
        <taxon>Alphaproteobacteria</taxon>
        <taxon>Rhodobacterales</taxon>
        <taxon>Roseobacteraceae</taxon>
        <taxon>Roseisalinus</taxon>
    </lineage>
</organism>
<keyword evidence="2" id="KW-0547">Nucleotide-binding</keyword>
<dbReference type="Gene3D" id="3.40.50.300">
    <property type="entry name" value="P-loop containing nucleotide triphosphate hydrolases"/>
    <property type="match status" value="1"/>
</dbReference>
<dbReference type="Pfam" id="PF00005">
    <property type="entry name" value="ABC_tran"/>
    <property type="match status" value="1"/>
</dbReference>
<dbReference type="PANTHER" id="PTHR45772:SF9">
    <property type="entry name" value="CONSERVED COMPONENT OF ABC TRANSPORTER FOR NATURAL AMINO ACIDS"/>
    <property type="match status" value="1"/>
</dbReference>
<accession>A0A1Y5U3Q9</accession>
<dbReference type="SMART" id="SM00382">
    <property type="entry name" value="AAA"/>
    <property type="match status" value="1"/>
</dbReference>
<dbReference type="InterPro" id="IPR003439">
    <property type="entry name" value="ABC_transporter-like_ATP-bd"/>
</dbReference>
<dbReference type="PANTHER" id="PTHR45772">
    <property type="entry name" value="CONSERVED COMPONENT OF ABC TRANSPORTER FOR NATURAL AMINO ACIDS-RELATED"/>
    <property type="match status" value="1"/>
</dbReference>
<dbReference type="AlphaFoldDB" id="A0A1Y5U3Q9"/>
<dbReference type="EC" id="3.6.3.-" evidence="5"/>
<evidence type="ECO:0000256" key="1">
    <source>
        <dbReference type="ARBA" id="ARBA00022448"/>
    </source>
</evidence>
<dbReference type="InterPro" id="IPR027417">
    <property type="entry name" value="P-loop_NTPase"/>
</dbReference>
<evidence type="ECO:0000259" key="4">
    <source>
        <dbReference type="PROSITE" id="PS50893"/>
    </source>
</evidence>
<protein>
    <submittedName>
        <fullName evidence="5">Lipopolysaccharide export system ATP-binding protein LptB</fullName>
        <ecNumber evidence="5">3.6.3.-</ecNumber>
    </submittedName>
</protein>
<evidence type="ECO:0000256" key="2">
    <source>
        <dbReference type="ARBA" id="ARBA00022741"/>
    </source>
</evidence>
<dbReference type="SUPFAM" id="SSF52540">
    <property type="entry name" value="P-loop containing nucleoside triphosphate hydrolases"/>
    <property type="match status" value="1"/>
</dbReference>
<dbReference type="GO" id="GO:0005886">
    <property type="term" value="C:plasma membrane"/>
    <property type="evidence" value="ECO:0007669"/>
    <property type="project" value="TreeGrafter"/>
</dbReference>
<dbReference type="PROSITE" id="PS00211">
    <property type="entry name" value="ABC_TRANSPORTER_1"/>
    <property type="match status" value="1"/>
</dbReference>
<keyword evidence="1" id="KW-0813">Transport</keyword>
<dbReference type="Pfam" id="PF12399">
    <property type="entry name" value="BCA_ABC_TP_C"/>
    <property type="match status" value="1"/>
</dbReference>
<evidence type="ECO:0000313" key="5">
    <source>
        <dbReference type="EMBL" id="SLN77927.1"/>
    </source>
</evidence>
<name>A0A1Y5U3Q9_9RHOB</name>